<dbReference type="GO" id="GO:0140359">
    <property type="term" value="F:ABC-type transporter activity"/>
    <property type="evidence" value="ECO:0007669"/>
    <property type="project" value="InterPro"/>
</dbReference>
<dbReference type="PANTHER" id="PTHR24221:SF590">
    <property type="entry name" value="COMPONENT LINKED WITH THE ASSEMBLY OF CYTOCHROME' TRANSPORT TRANSMEMBRANE ATP-BINDING PROTEIN ABC TRANSPORTER CYDD-RELATED"/>
    <property type="match status" value="1"/>
</dbReference>
<dbReference type="CDD" id="cd03228">
    <property type="entry name" value="ABCC_MRP_Like"/>
    <property type="match status" value="1"/>
</dbReference>
<dbReference type="GO" id="GO:0042883">
    <property type="term" value="P:cysteine transport"/>
    <property type="evidence" value="ECO:0007669"/>
    <property type="project" value="InterPro"/>
</dbReference>
<dbReference type="PROSITE" id="PS00211">
    <property type="entry name" value="ABC_TRANSPORTER_1"/>
    <property type="match status" value="1"/>
</dbReference>
<dbReference type="CDD" id="cd18584">
    <property type="entry name" value="ABC_6TM_AarD_CydD"/>
    <property type="match status" value="1"/>
</dbReference>
<keyword evidence="3" id="KW-0547">Nucleotide-binding</keyword>
<dbReference type="PROSITE" id="PS50929">
    <property type="entry name" value="ABC_TM1F"/>
    <property type="match status" value="1"/>
</dbReference>
<dbReference type="GO" id="GO:0005524">
    <property type="term" value="F:ATP binding"/>
    <property type="evidence" value="ECO:0007669"/>
    <property type="project" value="UniProtKB-KW"/>
</dbReference>
<keyword evidence="2 7" id="KW-0812">Transmembrane</keyword>
<name>A0A542SXB0_9ACTN</name>
<feature type="transmembrane region" description="Helical" evidence="7">
    <location>
        <begin position="163"/>
        <end position="182"/>
    </location>
</feature>
<dbReference type="InterPro" id="IPR017871">
    <property type="entry name" value="ABC_transporter-like_CS"/>
</dbReference>
<dbReference type="SUPFAM" id="SSF90123">
    <property type="entry name" value="ABC transporter transmembrane region"/>
    <property type="match status" value="1"/>
</dbReference>
<dbReference type="Gene3D" id="1.20.1560.10">
    <property type="entry name" value="ABC transporter type 1, transmembrane domain"/>
    <property type="match status" value="1"/>
</dbReference>
<evidence type="ECO:0000313" key="11">
    <source>
        <dbReference type="Proteomes" id="UP000318103"/>
    </source>
</evidence>
<evidence type="ECO:0000256" key="2">
    <source>
        <dbReference type="ARBA" id="ARBA00022692"/>
    </source>
</evidence>
<evidence type="ECO:0000256" key="3">
    <source>
        <dbReference type="ARBA" id="ARBA00022741"/>
    </source>
</evidence>
<dbReference type="Pfam" id="PF00664">
    <property type="entry name" value="ABC_membrane"/>
    <property type="match status" value="1"/>
</dbReference>
<dbReference type="NCBIfam" id="TIGR02857">
    <property type="entry name" value="CydD"/>
    <property type="match status" value="1"/>
</dbReference>
<dbReference type="Gene3D" id="3.40.50.300">
    <property type="entry name" value="P-loop containing nucleotide triphosphate hydrolases"/>
    <property type="match status" value="1"/>
</dbReference>
<evidence type="ECO:0000259" key="8">
    <source>
        <dbReference type="PROSITE" id="PS50893"/>
    </source>
</evidence>
<comment type="subcellular location">
    <subcellularLocation>
        <location evidence="1">Cell membrane</location>
        <topology evidence="1">Multi-pass membrane protein</topology>
    </subcellularLocation>
</comment>
<keyword evidence="11" id="KW-1185">Reference proteome</keyword>
<protein>
    <submittedName>
        <fullName evidence="10">Thiol reductant ABC exporter CydD subunit</fullName>
    </submittedName>
</protein>
<dbReference type="InterPro" id="IPR014216">
    <property type="entry name" value="ABC_transptr_CydD"/>
</dbReference>
<organism evidence="10 11">
    <name type="scientific">Streptomyces puniciscabiei</name>
    <dbReference type="NCBI Taxonomy" id="164348"/>
    <lineage>
        <taxon>Bacteria</taxon>
        <taxon>Bacillati</taxon>
        <taxon>Actinomycetota</taxon>
        <taxon>Actinomycetes</taxon>
        <taxon>Kitasatosporales</taxon>
        <taxon>Streptomycetaceae</taxon>
        <taxon>Streptomyces</taxon>
    </lineage>
</organism>
<dbReference type="AlphaFoldDB" id="A0A542SXB0"/>
<dbReference type="InterPro" id="IPR003439">
    <property type="entry name" value="ABC_transporter-like_ATP-bd"/>
</dbReference>
<dbReference type="SUPFAM" id="SSF52540">
    <property type="entry name" value="P-loop containing nucleoside triphosphate hydrolases"/>
    <property type="match status" value="1"/>
</dbReference>
<evidence type="ECO:0000256" key="4">
    <source>
        <dbReference type="ARBA" id="ARBA00022840"/>
    </source>
</evidence>
<evidence type="ECO:0000256" key="7">
    <source>
        <dbReference type="SAM" id="Phobius"/>
    </source>
</evidence>
<feature type="transmembrane region" description="Helical" evidence="7">
    <location>
        <begin position="132"/>
        <end position="157"/>
    </location>
</feature>
<evidence type="ECO:0000256" key="5">
    <source>
        <dbReference type="ARBA" id="ARBA00022989"/>
    </source>
</evidence>
<comment type="caution">
    <text evidence="10">The sequence shown here is derived from an EMBL/GenBank/DDBJ whole genome shotgun (WGS) entry which is preliminary data.</text>
</comment>
<dbReference type="PANTHER" id="PTHR24221">
    <property type="entry name" value="ATP-BINDING CASSETTE SUB-FAMILY B"/>
    <property type="match status" value="1"/>
</dbReference>
<reference evidence="10 11" key="1">
    <citation type="submission" date="2019-06" db="EMBL/GenBank/DDBJ databases">
        <title>Sequencing the genomes of 1000 actinobacteria strains.</title>
        <authorList>
            <person name="Klenk H.-P."/>
        </authorList>
    </citation>
    <scope>NUCLEOTIDE SEQUENCE [LARGE SCALE GENOMIC DNA]</scope>
    <source>
        <strain evidence="10 11">DSM 41929</strain>
    </source>
</reference>
<dbReference type="GO" id="GO:0016887">
    <property type="term" value="F:ATP hydrolysis activity"/>
    <property type="evidence" value="ECO:0007669"/>
    <property type="project" value="InterPro"/>
</dbReference>
<dbReference type="InterPro" id="IPR036640">
    <property type="entry name" value="ABC1_TM_sf"/>
</dbReference>
<evidence type="ECO:0000256" key="1">
    <source>
        <dbReference type="ARBA" id="ARBA00004651"/>
    </source>
</evidence>
<dbReference type="RefSeq" id="WP_055707079.1">
    <property type="nucleotide sequence ID" value="NZ_JBPJFI010000003.1"/>
</dbReference>
<dbReference type="InterPro" id="IPR011527">
    <property type="entry name" value="ABC1_TM_dom"/>
</dbReference>
<feature type="domain" description="ABC transporter" evidence="8">
    <location>
        <begin position="343"/>
        <end position="568"/>
    </location>
</feature>
<keyword evidence="6 7" id="KW-0472">Membrane</keyword>
<dbReference type="InterPro" id="IPR027417">
    <property type="entry name" value="P-loop_NTPase"/>
</dbReference>
<feature type="transmembrane region" description="Helical" evidence="7">
    <location>
        <begin position="20"/>
        <end position="51"/>
    </location>
</feature>
<evidence type="ECO:0000313" key="10">
    <source>
        <dbReference type="EMBL" id="TQK79233.1"/>
    </source>
</evidence>
<evidence type="ECO:0000259" key="9">
    <source>
        <dbReference type="PROSITE" id="PS50929"/>
    </source>
</evidence>
<dbReference type="GO" id="GO:0005886">
    <property type="term" value="C:plasma membrane"/>
    <property type="evidence" value="ECO:0007669"/>
    <property type="project" value="UniProtKB-SubCell"/>
</dbReference>
<dbReference type="OrthoDB" id="9806127at2"/>
<proteinExistence type="predicted"/>
<dbReference type="PROSITE" id="PS50893">
    <property type="entry name" value="ABC_TRANSPORTER_2"/>
    <property type="match status" value="1"/>
</dbReference>
<dbReference type="InterPro" id="IPR003593">
    <property type="entry name" value="AAA+_ATPase"/>
</dbReference>
<accession>A0A542SXB0</accession>
<dbReference type="SMART" id="SM00382">
    <property type="entry name" value="AAA"/>
    <property type="match status" value="1"/>
</dbReference>
<dbReference type="EMBL" id="VFNX01000007">
    <property type="protein sequence ID" value="TQK79233.1"/>
    <property type="molecule type" value="Genomic_DNA"/>
</dbReference>
<gene>
    <name evidence="10" type="ORF">FB563_8226</name>
</gene>
<keyword evidence="5 7" id="KW-1133">Transmembrane helix</keyword>
<dbReference type="InterPro" id="IPR039421">
    <property type="entry name" value="Type_1_exporter"/>
</dbReference>
<feature type="domain" description="ABC transmembrane type-1" evidence="9">
    <location>
        <begin position="22"/>
        <end position="304"/>
    </location>
</feature>
<keyword evidence="4" id="KW-0067">ATP-binding</keyword>
<dbReference type="Proteomes" id="UP000318103">
    <property type="component" value="Unassembled WGS sequence"/>
</dbReference>
<feature type="transmembrane region" description="Helical" evidence="7">
    <location>
        <begin position="57"/>
        <end position="79"/>
    </location>
</feature>
<sequence length="570" mass="60173">MKHGPLDPELVRIHPRVKVFLLVCTVGAALGGALVVAQALLLAQVLAALFHGSSREAFATVSMPLIAGVVAARCGLVWWERWYPAREATRVQQALRGELVEAAGRGRIRGAGPPPAAVVAVLTRGADALEGYVSGAVAVLPHAVVVPPAVVCALLFLDVPSGLTVLVTLPFVPLVLAVVGLHTKARTERHWKVLLRLGERFRQAVSGLTTLRVFGRQDDAARRIRAACTEHRVVTMATLRQAFLSSFVLETMTTLAVALIAVPVGFRLLAGDMSLTAGLAVLLLTPEAYRPLRSLALRFHASQEGRAVLDQARRIRAAAPAPMRPAASGPHPVTVPSPARTPVVLDRLTVGFPGGPPALTEVSLTLEPGRCHALTGPSGAGKSTLLRTLAGQLPPLGGEIRIGSRTLPYVPGAAWTDALGVVPQRPHLFAMSLADNVRLGRPDAGPEEVWQALAAAGAADFVAALPDGPATPLGDGGAVLSAGERQRIALARALLRKPALLLLDEPTARLDGETEQRVLDALRALTGDERTTVLVVTHRPRVMEHADTVFHAAHGSVDVQPRLLEGQPTW</sequence>
<dbReference type="Pfam" id="PF00005">
    <property type="entry name" value="ABC_tran"/>
    <property type="match status" value="1"/>
</dbReference>
<feature type="transmembrane region" description="Helical" evidence="7">
    <location>
        <begin position="242"/>
        <end position="262"/>
    </location>
</feature>
<evidence type="ECO:0000256" key="6">
    <source>
        <dbReference type="ARBA" id="ARBA00023136"/>
    </source>
</evidence>